<evidence type="ECO:0000313" key="3">
    <source>
        <dbReference type="Proteomes" id="UP001341840"/>
    </source>
</evidence>
<reference evidence="2 3" key="1">
    <citation type="journal article" date="2023" name="Plants (Basel)">
        <title>Bridging the Gap: Combining Genomics and Transcriptomics Approaches to Understand Stylosanthes scabra, an Orphan Legume from the Brazilian Caatinga.</title>
        <authorList>
            <person name="Ferreira-Neto J.R.C."/>
            <person name="da Silva M.D."/>
            <person name="Binneck E."/>
            <person name="de Melo N.F."/>
            <person name="da Silva R.H."/>
            <person name="de Melo A.L.T.M."/>
            <person name="Pandolfi V."/>
            <person name="Bustamante F.O."/>
            <person name="Brasileiro-Vidal A.C."/>
            <person name="Benko-Iseppon A.M."/>
        </authorList>
    </citation>
    <scope>NUCLEOTIDE SEQUENCE [LARGE SCALE GENOMIC DNA]</scope>
    <source>
        <tissue evidence="2">Leaves</tissue>
    </source>
</reference>
<protein>
    <recommendedName>
        <fullName evidence="4">DUF4283 domain-containing protein</fullName>
    </recommendedName>
</protein>
<feature type="region of interest" description="Disordered" evidence="1">
    <location>
        <begin position="339"/>
        <end position="409"/>
    </location>
</feature>
<evidence type="ECO:0000256" key="1">
    <source>
        <dbReference type="SAM" id="MobiDB-lite"/>
    </source>
</evidence>
<feature type="region of interest" description="Disordered" evidence="1">
    <location>
        <begin position="428"/>
        <end position="496"/>
    </location>
</feature>
<feature type="compositionally biased region" description="Polar residues" evidence="1">
    <location>
        <begin position="437"/>
        <end position="460"/>
    </location>
</feature>
<feature type="compositionally biased region" description="Polar residues" evidence="1">
    <location>
        <begin position="394"/>
        <end position="403"/>
    </location>
</feature>
<accession>A0ABU6YEK9</accession>
<comment type="caution">
    <text evidence="2">The sequence shown here is derived from an EMBL/GenBank/DDBJ whole genome shotgun (WGS) entry which is preliminary data.</text>
</comment>
<keyword evidence="3" id="KW-1185">Reference proteome</keyword>
<evidence type="ECO:0000313" key="2">
    <source>
        <dbReference type="EMBL" id="MED6207800.1"/>
    </source>
</evidence>
<evidence type="ECO:0008006" key="4">
    <source>
        <dbReference type="Google" id="ProtNLM"/>
    </source>
</evidence>
<name>A0ABU6YEK9_9FABA</name>
<organism evidence="2 3">
    <name type="scientific">Stylosanthes scabra</name>
    <dbReference type="NCBI Taxonomy" id="79078"/>
    <lineage>
        <taxon>Eukaryota</taxon>
        <taxon>Viridiplantae</taxon>
        <taxon>Streptophyta</taxon>
        <taxon>Embryophyta</taxon>
        <taxon>Tracheophyta</taxon>
        <taxon>Spermatophyta</taxon>
        <taxon>Magnoliopsida</taxon>
        <taxon>eudicotyledons</taxon>
        <taxon>Gunneridae</taxon>
        <taxon>Pentapetalae</taxon>
        <taxon>rosids</taxon>
        <taxon>fabids</taxon>
        <taxon>Fabales</taxon>
        <taxon>Fabaceae</taxon>
        <taxon>Papilionoideae</taxon>
        <taxon>50 kb inversion clade</taxon>
        <taxon>dalbergioids sensu lato</taxon>
        <taxon>Dalbergieae</taxon>
        <taxon>Pterocarpus clade</taxon>
        <taxon>Stylosanthes</taxon>
    </lineage>
</organism>
<proteinExistence type="predicted"/>
<gene>
    <name evidence="2" type="ORF">PIB30_038993</name>
</gene>
<sequence length="517" mass="57825">MSLLARWVDEPSSKAFKLHLATIPDFFWIAEDGLKIGFSSGSRVAIGEKASSQSKSKMDKQVLGVAKHQRETRGRCAGLKGTHLVCSLIIFQLMQQSVGSGRCLAAQAGWRTSIFPEKEVLLNGDRPDQAMNLDECSRLRTFGNSKIYLEESKALKEKLGKCVIGEALDPINVESLLQEVKSDCNCLEEVRMPGAMKVMMVFDSTQNMDKMMESNTLAKHFLEIRKWTSGEANRTKECWIEVSRLPLHGWTRENMLKIGNVWGKAMDIEEMAEGHYSYFRVLVVTNIGPRIWAMANIVIKEETFSIFIRELEVRRTTADKKENSKETKERIDCETPIMVAESGRHGNGNDGGETGGREAEGSRVGETQPTSEERGDGNETLEQNKGPMGEDTINVGNPSPTKTKTLEDDRRTKDVIQEWEDECYVKPTNEYEAQSEGLITSNPMETTHSPMELESSSTSIPPGFGNVDTTETASEGLDIEKGRAGKHGRQNGSRRHMKIVLNLNDRLKENARKQKEA</sequence>
<dbReference type="Gene3D" id="1.50.10.20">
    <property type="match status" value="1"/>
</dbReference>
<dbReference type="Proteomes" id="UP001341840">
    <property type="component" value="Unassembled WGS sequence"/>
</dbReference>
<feature type="compositionally biased region" description="Basic residues" evidence="1">
    <location>
        <begin position="484"/>
        <end position="496"/>
    </location>
</feature>
<dbReference type="EMBL" id="JASCZI010241859">
    <property type="protein sequence ID" value="MED6207800.1"/>
    <property type="molecule type" value="Genomic_DNA"/>
</dbReference>
<feature type="compositionally biased region" description="Gly residues" evidence="1">
    <location>
        <begin position="345"/>
        <end position="354"/>
    </location>
</feature>